<reference evidence="2 3" key="1">
    <citation type="submission" date="2024-05" db="EMBL/GenBank/DDBJ databases">
        <title>Long read based assembly of the Candida bracarensis genome reveals expanded adhesin content.</title>
        <authorList>
            <person name="Marcet-Houben M."/>
            <person name="Ksiezopolska E."/>
            <person name="Gabaldon T."/>
        </authorList>
    </citation>
    <scope>NUCLEOTIDE SEQUENCE [LARGE SCALE GENOMIC DNA]</scope>
    <source>
        <strain evidence="2 3">CBM6</strain>
    </source>
</reference>
<proteinExistence type="predicted"/>
<dbReference type="Proteomes" id="UP001623330">
    <property type="component" value="Unassembled WGS sequence"/>
</dbReference>
<accession>A0ABR4NPK9</accession>
<evidence type="ECO:0000256" key="1">
    <source>
        <dbReference type="SAM" id="Coils"/>
    </source>
</evidence>
<dbReference type="EMBL" id="JBEVYD010000010">
    <property type="protein sequence ID" value="KAL3229996.1"/>
    <property type="molecule type" value="Genomic_DNA"/>
</dbReference>
<feature type="coiled-coil region" evidence="1">
    <location>
        <begin position="102"/>
        <end position="136"/>
    </location>
</feature>
<name>A0ABR4NPK9_9SACH</name>
<sequence>MADHDMREEDDILNMFFDEQFIPQAFVDILLSKTNGGGLDEVRTVTTGLQGRLDYYTEHLTKELENTIYSLEKISDTLPGTWNSTEVNTSGTIGASKLEYYLDTLANAVRGLEADVKKLDHQVNHLQEENLTSNEEHKLMVTRLQELNIARNRMSSVLKLIEQLESIVAIGKGDNSEPSSVAFKDFKLALTTLEETIVGTLEEAIEKESSNEQNREILERIDMLVELEQVLKDINPFYDEYCKFVQVIVKSANEYINTKNIDNDL</sequence>
<protein>
    <submittedName>
        <fullName evidence="2">Conserved oligomeric Golgi complex subunit 7</fullName>
    </submittedName>
</protein>
<evidence type="ECO:0000313" key="2">
    <source>
        <dbReference type="EMBL" id="KAL3229996.1"/>
    </source>
</evidence>
<keyword evidence="3" id="KW-1185">Reference proteome</keyword>
<organism evidence="2 3">
    <name type="scientific">Nakaseomyces bracarensis</name>
    <dbReference type="NCBI Taxonomy" id="273131"/>
    <lineage>
        <taxon>Eukaryota</taxon>
        <taxon>Fungi</taxon>
        <taxon>Dikarya</taxon>
        <taxon>Ascomycota</taxon>
        <taxon>Saccharomycotina</taxon>
        <taxon>Saccharomycetes</taxon>
        <taxon>Saccharomycetales</taxon>
        <taxon>Saccharomycetaceae</taxon>
        <taxon>Nakaseomyces</taxon>
    </lineage>
</organism>
<keyword evidence="1" id="KW-0175">Coiled coil</keyword>
<evidence type="ECO:0000313" key="3">
    <source>
        <dbReference type="Proteomes" id="UP001623330"/>
    </source>
</evidence>
<dbReference type="Gene3D" id="6.10.250.2790">
    <property type="match status" value="1"/>
</dbReference>
<comment type="caution">
    <text evidence="2">The sequence shown here is derived from an EMBL/GenBank/DDBJ whole genome shotgun (WGS) entry which is preliminary data.</text>
</comment>
<gene>
    <name evidence="2" type="ORF">RNJ44_01359</name>
</gene>